<reference evidence="1 2" key="1">
    <citation type="submission" date="2016-10" db="EMBL/GenBank/DDBJ databases">
        <authorList>
            <person name="de Groot N.N."/>
        </authorList>
    </citation>
    <scope>NUCLEOTIDE SEQUENCE [LARGE SCALE GENOMIC DNA]</scope>
    <source>
        <strain evidence="1 2">D15d</strain>
    </source>
</reference>
<dbReference type="RefSeq" id="WP_207654852.1">
    <property type="nucleotide sequence ID" value="NZ_FNUL01000004.1"/>
</dbReference>
<keyword evidence="2" id="KW-1185">Reference proteome</keyword>
<organism evidence="1 2">
    <name type="scientific">Lachnospira multipara</name>
    <dbReference type="NCBI Taxonomy" id="28051"/>
    <lineage>
        <taxon>Bacteria</taxon>
        <taxon>Bacillati</taxon>
        <taxon>Bacillota</taxon>
        <taxon>Clostridia</taxon>
        <taxon>Lachnospirales</taxon>
        <taxon>Lachnospiraceae</taxon>
        <taxon>Lachnospira</taxon>
    </lineage>
</organism>
<evidence type="ECO:0000313" key="2">
    <source>
        <dbReference type="Proteomes" id="UP000236726"/>
    </source>
</evidence>
<gene>
    <name evidence="1" type="ORF">SAMN05216537_1046</name>
</gene>
<dbReference type="Proteomes" id="UP000236726">
    <property type="component" value="Unassembled WGS sequence"/>
</dbReference>
<name>A0A1H5T8J5_9FIRM</name>
<proteinExistence type="predicted"/>
<dbReference type="EMBL" id="FNUL01000004">
    <property type="protein sequence ID" value="SEF58297.1"/>
    <property type="molecule type" value="Genomic_DNA"/>
</dbReference>
<sequence>MFSVTKKIDLISQPRGGYVNIKDFEVIKIEDNIELVEKESVSPQIVGLVVDYMTRFMMGTKVEDAFKISLLGAERAEKSEMLKEVLKDLDVDFGIYNLAKGFMKSIKGLDDQSINYACMLATFDSYFRVSIRNAEMSTQFFEIELDKDTISNIRIMVGRSIRFYNKYGPIVKDGFTFEPQWFLDLSDEKKNNIDNSLIRRLNLEGKWGGYTGEVMSGDGDFLTEDTLWDFKVSKYKPKAKNTMQLLMYWIMGQHSGQEIYKNITKIGIYNPRLGEIYILDIKKISEDVIKEIERNILCYPECRIKGKYIFDGFCECNSSYYGFRTGYEDRNGFWDVCCKCNKRVEDRYHEYRFKLKG</sequence>
<accession>A0A1H5T8J5</accession>
<protein>
    <submittedName>
        <fullName evidence="1">Uncharacterized protein</fullName>
    </submittedName>
</protein>
<dbReference type="AlphaFoldDB" id="A0A1H5T8J5"/>
<evidence type="ECO:0000313" key="1">
    <source>
        <dbReference type="EMBL" id="SEF58297.1"/>
    </source>
</evidence>